<dbReference type="AlphaFoldDB" id="A0A820KFL8"/>
<accession>A0A820KFL8</accession>
<reference evidence="2" key="1">
    <citation type="submission" date="2021-02" db="EMBL/GenBank/DDBJ databases">
        <authorList>
            <person name="Nowell W R."/>
        </authorList>
    </citation>
    <scope>NUCLEOTIDE SEQUENCE</scope>
</reference>
<feature type="non-terminal residue" evidence="2">
    <location>
        <position position="1"/>
    </location>
</feature>
<feature type="compositionally biased region" description="Low complexity" evidence="1">
    <location>
        <begin position="11"/>
        <end position="29"/>
    </location>
</feature>
<dbReference type="EMBL" id="CAJOBD010046218">
    <property type="protein sequence ID" value="CAF4336615.1"/>
    <property type="molecule type" value="Genomic_DNA"/>
</dbReference>
<feature type="compositionally biased region" description="Basic and acidic residues" evidence="1">
    <location>
        <begin position="105"/>
        <end position="114"/>
    </location>
</feature>
<proteinExistence type="predicted"/>
<organism evidence="2 3">
    <name type="scientific">Rotaria sordida</name>
    <dbReference type="NCBI Taxonomy" id="392033"/>
    <lineage>
        <taxon>Eukaryota</taxon>
        <taxon>Metazoa</taxon>
        <taxon>Spiralia</taxon>
        <taxon>Gnathifera</taxon>
        <taxon>Rotifera</taxon>
        <taxon>Eurotatoria</taxon>
        <taxon>Bdelloidea</taxon>
        <taxon>Philodinida</taxon>
        <taxon>Philodinidae</taxon>
        <taxon>Rotaria</taxon>
    </lineage>
</organism>
<dbReference type="Proteomes" id="UP000663836">
    <property type="component" value="Unassembled WGS sequence"/>
</dbReference>
<sequence>ATPTLESADETTPTIQSPIIDQPISSVPVTEKEISISKPSFDEQDIEKEQTTSTGILDKLKNLLPSGLLSTETEHITSEETTSVIKEDQVPLSSSFPETTMTTVSEEHLTKPTETEEVPSSIAGYFSSSDVYHAYKQPVEPMIAKEEHSSSFIGKVTSVVENIISSVSSSLPTTIRSA</sequence>
<feature type="region of interest" description="Disordered" evidence="1">
    <location>
        <begin position="75"/>
        <end position="117"/>
    </location>
</feature>
<comment type="caution">
    <text evidence="2">The sequence shown here is derived from an EMBL/GenBank/DDBJ whole genome shotgun (WGS) entry which is preliminary data.</text>
</comment>
<evidence type="ECO:0000313" key="3">
    <source>
        <dbReference type="Proteomes" id="UP000663836"/>
    </source>
</evidence>
<evidence type="ECO:0000256" key="1">
    <source>
        <dbReference type="SAM" id="MobiDB-lite"/>
    </source>
</evidence>
<name>A0A820KFL8_9BILA</name>
<protein>
    <submittedName>
        <fullName evidence="2">Uncharacterized protein</fullName>
    </submittedName>
</protein>
<feature type="non-terminal residue" evidence="2">
    <location>
        <position position="178"/>
    </location>
</feature>
<feature type="region of interest" description="Disordered" evidence="1">
    <location>
        <begin position="1"/>
        <end position="53"/>
    </location>
</feature>
<gene>
    <name evidence="2" type="ORF">JBS370_LOCUS41476</name>
</gene>
<feature type="compositionally biased region" description="Polar residues" evidence="1">
    <location>
        <begin position="91"/>
        <end position="104"/>
    </location>
</feature>
<evidence type="ECO:0000313" key="2">
    <source>
        <dbReference type="EMBL" id="CAF4336615.1"/>
    </source>
</evidence>